<evidence type="ECO:0000313" key="2">
    <source>
        <dbReference type="Proteomes" id="UP000004200"/>
    </source>
</evidence>
<proteinExistence type="predicted"/>
<sequence>MDPRDQTTPDGPLLAAQPPVVLDIEASSLASASYPIEVAWALPDGAIESHLISPASVPQWTDWHPQAERLHGIRRELLLAEGKSPACVCARMNEQLAGLTVFSDAPVYDEAWLQVLFAAAWKCASFQLSPLSLDDWLLGQLQRTLPSPEARQRLGELRHQARQAAPLQHRAHGDVQYLHELWRLVMQTSA</sequence>
<dbReference type="eggNOG" id="COG0847">
    <property type="taxonomic scope" value="Bacteria"/>
</dbReference>
<keyword evidence="2" id="KW-1185">Reference proteome</keyword>
<dbReference type="RefSeq" id="WP_007041949.1">
    <property type="nucleotide sequence ID" value="NZ_AFWT01000025.1"/>
</dbReference>
<organism evidence="1 2">
    <name type="scientific">Thiorhodococcus drewsii AZ1</name>
    <dbReference type="NCBI Taxonomy" id="765913"/>
    <lineage>
        <taxon>Bacteria</taxon>
        <taxon>Pseudomonadati</taxon>
        <taxon>Pseudomonadota</taxon>
        <taxon>Gammaproteobacteria</taxon>
        <taxon>Chromatiales</taxon>
        <taxon>Chromatiaceae</taxon>
        <taxon>Thiorhodococcus</taxon>
    </lineage>
</organism>
<evidence type="ECO:0008006" key="3">
    <source>
        <dbReference type="Google" id="ProtNLM"/>
    </source>
</evidence>
<accession>G2E4M3</accession>
<dbReference type="OrthoDB" id="5705783at2"/>
<dbReference type="GO" id="GO:0003676">
    <property type="term" value="F:nucleic acid binding"/>
    <property type="evidence" value="ECO:0007669"/>
    <property type="project" value="InterPro"/>
</dbReference>
<reference evidence="1 2" key="1">
    <citation type="submission" date="2011-06" db="EMBL/GenBank/DDBJ databases">
        <title>The draft genome of Thiorhodococcus drewsii AZ1.</title>
        <authorList>
            <consortium name="US DOE Joint Genome Institute (JGI-PGF)"/>
            <person name="Lucas S."/>
            <person name="Han J."/>
            <person name="Lapidus A."/>
            <person name="Cheng J.-F."/>
            <person name="Goodwin L."/>
            <person name="Pitluck S."/>
            <person name="Peters L."/>
            <person name="Land M.L."/>
            <person name="Hauser L."/>
            <person name="Vogl K."/>
            <person name="Liu Z."/>
            <person name="Imhoff J."/>
            <person name="Thiel V."/>
            <person name="Frigaard N.-U."/>
            <person name="Bryant D.A."/>
            <person name="Woyke T.J."/>
        </authorList>
    </citation>
    <scope>NUCLEOTIDE SEQUENCE [LARGE SCALE GENOMIC DNA]</scope>
    <source>
        <strain evidence="1 2">AZ1</strain>
    </source>
</reference>
<dbReference type="SUPFAM" id="SSF53098">
    <property type="entry name" value="Ribonuclease H-like"/>
    <property type="match status" value="1"/>
</dbReference>
<dbReference type="STRING" id="765913.ThidrDRAFT_3236"/>
<dbReference type="Gene3D" id="3.30.420.10">
    <property type="entry name" value="Ribonuclease H-like superfamily/Ribonuclease H"/>
    <property type="match status" value="1"/>
</dbReference>
<dbReference type="InterPro" id="IPR036397">
    <property type="entry name" value="RNaseH_sf"/>
</dbReference>
<dbReference type="InterPro" id="IPR012337">
    <property type="entry name" value="RNaseH-like_sf"/>
</dbReference>
<evidence type="ECO:0000313" key="1">
    <source>
        <dbReference type="EMBL" id="EGV29644.1"/>
    </source>
</evidence>
<comment type="caution">
    <text evidence="1">The sequence shown here is derived from an EMBL/GenBank/DDBJ whole genome shotgun (WGS) entry which is preliminary data.</text>
</comment>
<gene>
    <name evidence="1" type="ORF">ThidrDRAFT_3236</name>
</gene>
<dbReference type="EMBL" id="AFWT01000025">
    <property type="protein sequence ID" value="EGV29644.1"/>
    <property type="molecule type" value="Genomic_DNA"/>
</dbReference>
<dbReference type="AlphaFoldDB" id="G2E4M3"/>
<name>G2E4M3_9GAMM</name>
<dbReference type="Proteomes" id="UP000004200">
    <property type="component" value="Unassembled WGS sequence"/>
</dbReference>
<protein>
    <recommendedName>
        <fullName evidence="3">Exonuclease RNase T and DNA polymerase III</fullName>
    </recommendedName>
</protein>